<evidence type="ECO:0000256" key="4">
    <source>
        <dbReference type="SAM" id="MobiDB-lite"/>
    </source>
</evidence>
<keyword evidence="2 3" id="KW-0862">Zinc</keyword>
<feature type="compositionally biased region" description="Polar residues" evidence="4">
    <location>
        <begin position="493"/>
        <end position="506"/>
    </location>
</feature>
<dbReference type="OrthoDB" id="1112565at2759"/>
<protein>
    <recommendedName>
        <fullName evidence="5">LIM zinc-binding domain-containing protein</fullName>
    </recommendedName>
</protein>
<evidence type="ECO:0000256" key="3">
    <source>
        <dbReference type="PROSITE-ProRule" id="PRU00125"/>
    </source>
</evidence>
<feature type="region of interest" description="Disordered" evidence="4">
    <location>
        <begin position="118"/>
        <end position="137"/>
    </location>
</feature>
<keyword evidence="7" id="KW-1185">Reference proteome</keyword>
<proteinExistence type="predicted"/>
<feature type="compositionally biased region" description="Polar residues" evidence="4">
    <location>
        <begin position="121"/>
        <end position="136"/>
    </location>
</feature>
<dbReference type="GO" id="GO:0046872">
    <property type="term" value="F:metal ion binding"/>
    <property type="evidence" value="ECO:0007669"/>
    <property type="project" value="UniProtKB-KW"/>
</dbReference>
<evidence type="ECO:0000313" key="6">
    <source>
        <dbReference type="EMBL" id="PCH33529.1"/>
    </source>
</evidence>
<dbReference type="AlphaFoldDB" id="A0A2H3J460"/>
<feature type="compositionally biased region" description="Low complexity" evidence="4">
    <location>
        <begin position="207"/>
        <end position="218"/>
    </location>
</feature>
<feature type="compositionally biased region" description="Basic and acidic residues" evidence="4">
    <location>
        <begin position="20"/>
        <end position="38"/>
    </location>
</feature>
<evidence type="ECO:0000313" key="7">
    <source>
        <dbReference type="Proteomes" id="UP000218811"/>
    </source>
</evidence>
<dbReference type="Proteomes" id="UP000218811">
    <property type="component" value="Unassembled WGS sequence"/>
</dbReference>
<evidence type="ECO:0000256" key="2">
    <source>
        <dbReference type="ARBA" id="ARBA00022833"/>
    </source>
</evidence>
<reference evidence="6 7" key="1">
    <citation type="journal article" date="2012" name="Science">
        <title>The Paleozoic origin of enzymatic lignin decomposition reconstructed from 31 fungal genomes.</title>
        <authorList>
            <person name="Floudas D."/>
            <person name="Binder M."/>
            <person name="Riley R."/>
            <person name="Barry K."/>
            <person name="Blanchette R.A."/>
            <person name="Henrissat B."/>
            <person name="Martinez A.T."/>
            <person name="Otillar R."/>
            <person name="Spatafora J.W."/>
            <person name="Yadav J.S."/>
            <person name="Aerts A."/>
            <person name="Benoit I."/>
            <person name="Boyd A."/>
            <person name="Carlson A."/>
            <person name="Copeland A."/>
            <person name="Coutinho P.M."/>
            <person name="de Vries R.P."/>
            <person name="Ferreira P."/>
            <person name="Findley K."/>
            <person name="Foster B."/>
            <person name="Gaskell J."/>
            <person name="Glotzer D."/>
            <person name="Gorecki P."/>
            <person name="Heitman J."/>
            <person name="Hesse C."/>
            <person name="Hori C."/>
            <person name="Igarashi K."/>
            <person name="Jurgens J.A."/>
            <person name="Kallen N."/>
            <person name="Kersten P."/>
            <person name="Kohler A."/>
            <person name="Kuees U."/>
            <person name="Kumar T.K.A."/>
            <person name="Kuo A."/>
            <person name="LaButti K."/>
            <person name="Larrondo L.F."/>
            <person name="Lindquist E."/>
            <person name="Ling A."/>
            <person name="Lombard V."/>
            <person name="Lucas S."/>
            <person name="Lundell T."/>
            <person name="Martin R."/>
            <person name="McLaughlin D.J."/>
            <person name="Morgenstern I."/>
            <person name="Morin E."/>
            <person name="Murat C."/>
            <person name="Nagy L.G."/>
            <person name="Nolan M."/>
            <person name="Ohm R.A."/>
            <person name="Patyshakuliyeva A."/>
            <person name="Rokas A."/>
            <person name="Ruiz-Duenas F.J."/>
            <person name="Sabat G."/>
            <person name="Salamov A."/>
            <person name="Samejima M."/>
            <person name="Schmutz J."/>
            <person name="Slot J.C."/>
            <person name="St John F."/>
            <person name="Stenlid J."/>
            <person name="Sun H."/>
            <person name="Sun S."/>
            <person name="Syed K."/>
            <person name="Tsang A."/>
            <person name="Wiebenga A."/>
            <person name="Young D."/>
            <person name="Pisabarro A."/>
            <person name="Eastwood D.C."/>
            <person name="Martin F."/>
            <person name="Cullen D."/>
            <person name="Grigoriev I.V."/>
            <person name="Hibbett D.S."/>
        </authorList>
    </citation>
    <scope>NUCLEOTIDE SEQUENCE [LARGE SCALE GENOMIC DNA]</scope>
    <source>
        <strain evidence="6 7">MD-104</strain>
    </source>
</reference>
<feature type="region of interest" description="Disordered" evidence="4">
    <location>
        <begin position="478"/>
        <end position="514"/>
    </location>
</feature>
<dbReference type="InterPro" id="IPR001781">
    <property type="entry name" value="Znf_LIM"/>
</dbReference>
<dbReference type="PROSITE" id="PS50023">
    <property type="entry name" value="LIM_DOMAIN_2"/>
    <property type="match status" value="1"/>
</dbReference>
<feature type="region of interest" description="Disordered" evidence="4">
    <location>
        <begin position="20"/>
        <end position="59"/>
    </location>
</feature>
<dbReference type="EMBL" id="KB467831">
    <property type="protein sequence ID" value="PCH33529.1"/>
    <property type="molecule type" value="Genomic_DNA"/>
</dbReference>
<dbReference type="GO" id="GO:0030695">
    <property type="term" value="F:GTPase regulator activity"/>
    <property type="evidence" value="ECO:0007669"/>
    <property type="project" value="UniProtKB-ARBA"/>
</dbReference>
<feature type="domain" description="LIM zinc-binding" evidence="5">
    <location>
        <begin position="522"/>
        <end position="600"/>
    </location>
</feature>
<keyword evidence="3" id="KW-0440">LIM domain</keyword>
<keyword evidence="1 3" id="KW-0479">Metal-binding</keyword>
<feature type="region of interest" description="Disordered" evidence="4">
    <location>
        <begin position="391"/>
        <end position="462"/>
    </location>
</feature>
<feature type="compositionally biased region" description="Polar residues" evidence="4">
    <location>
        <begin position="801"/>
        <end position="811"/>
    </location>
</feature>
<name>A0A2H3J460_WOLCO</name>
<evidence type="ECO:0000256" key="1">
    <source>
        <dbReference type="ARBA" id="ARBA00022723"/>
    </source>
</evidence>
<accession>A0A2H3J460</accession>
<evidence type="ECO:0000259" key="5">
    <source>
        <dbReference type="PROSITE" id="PS50023"/>
    </source>
</evidence>
<feature type="compositionally biased region" description="Basic and acidic residues" evidence="4">
    <location>
        <begin position="305"/>
        <end position="347"/>
    </location>
</feature>
<feature type="region of interest" description="Disordered" evidence="4">
    <location>
        <begin position="77"/>
        <end position="104"/>
    </location>
</feature>
<feature type="region of interest" description="Disordered" evidence="4">
    <location>
        <begin position="795"/>
        <end position="841"/>
    </location>
</feature>
<feature type="region of interest" description="Disordered" evidence="4">
    <location>
        <begin position="294"/>
        <end position="363"/>
    </location>
</feature>
<feature type="compositionally biased region" description="Polar residues" evidence="4">
    <location>
        <begin position="238"/>
        <end position="253"/>
    </location>
</feature>
<dbReference type="Gene3D" id="2.10.110.10">
    <property type="entry name" value="Cysteine Rich Protein"/>
    <property type="match status" value="2"/>
</dbReference>
<feature type="region of interest" description="Disordered" evidence="4">
    <location>
        <begin position="148"/>
        <end position="280"/>
    </location>
</feature>
<feature type="compositionally biased region" description="Polar residues" evidence="4">
    <location>
        <begin position="348"/>
        <end position="363"/>
    </location>
</feature>
<sequence length="863" mass="92257">MVDLLGRPCCADCFDSCLKRSPRDSSQRRTGPSDEDLRSNLGGTKRVDRENEGSSALSELEQRLGIVRARDNTPVKEGARTMPVTPTTTYSPVATRYTPRNIGEPSPVVERLAERARSDSYTRMGSAPVSHSTGGSTYAERVAHNLKSTETDLDSVSPLPPRRTFSYRSPGLGDGPSDGGLVRRRTHNRGKSMDPDIFSNPIPRVGSPRFSSPSSSKQPSEEAIEAMKNRFLRMASPGPSSGPNLTNTGSALQPATPKSRWRSRPRYSQASLTGDAATGSVDLSGTIRLSDLRRSSYHSSQSSVLRDRTGDTEPILARDRTGDTDEPLGRDRTGDMRYHLRRDRTGDSEVQQRSNMRRSATGDVNLTLRRDRTGDAEVASLLDNGMIGTFNNGEASGPMTAIPDAGDTPSARRDSVASSSLGRAYEQSVPSTPDLAGDFSDTASTAPSSTPPTPHSVSPSARQSLDYADGLRKRGITGQAADYHNSRSRHPNDNPTSSHTPKSQSLPGGFPVSSPLPLSPDARCAKCDLPLFSTKHGGKFVTVPEEPSTNGAPPKTYHITCFRCKICDRPFEEREGGRAVFVRGEEGACHIECAPPEKIKVRHVPSMLPLPKPVPAPLPTPKSSNTIVTPLYSSPSISSRYERPPTTAPATTSTFTFPRFGGSTSCPGCSKAVSPMERGVVPGPQGTRWHATCLLCGGKEAKGRRKETGKPGCGKQLDSAAKTDIDGRVWCRECLLLLPLDMRNVQANMLGPLAPTPTDGRGVAAHSTGTTTLARQFTGMGGGSGNDSAVVRQLTGGGLSPTRQLRSSSPTKLYDGPRPGRTFPRPKSVSGTRSKSDGEGRGMFLVRQLTGGNSGSSANTYGL</sequence>
<gene>
    <name evidence="6" type="ORF">WOLCODRAFT_135176</name>
</gene>
<dbReference type="STRING" id="742152.A0A2H3J460"/>
<dbReference type="SMART" id="SM00132">
    <property type="entry name" value="LIM"/>
    <property type="match status" value="2"/>
</dbReference>
<organism evidence="6 7">
    <name type="scientific">Wolfiporia cocos (strain MD-104)</name>
    <name type="common">Brown rot fungus</name>
    <dbReference type="NCBI Taxonomy" id="742152"/>
    <lineage>
        <taxon>Eukaryota</taxon>
        <taxon>Fungi</taxon>
        <taxon>Dikarya</taxon>
        <taxon>Basidiomycota</taxon>
        <taxon>Agaricomycotina</taxon>
        <taxon>Agaricomycetes</taxon>
        <taxon>Polyporales</taxon>
        <taxon>Phaeolaceae</taxon>
        <taxon>Wolfiporia</taxon>
    </lineage>
</organism>